<feature type="region of interest" description="Disordered" evidence="10">
    <location>
        <begin position="330"/>
        <end position="356"/>
    </location>
</feature>
<evidence type="ECO:0000259" key="11">
    <source>
        <dbReference type="Pfam" id="PF10497"/>
    </source>
</evidence>
<feature type="region of interest" description="Disordered" evidence="10">
    <location>
        <begin position="167"/>
        <end position="222"/>
    </location>
</feature>
<feature type="compositionally biased region" description="Basic and acidic residues" evidence="10">
    <location>
        <begin position="121"/>
        <end position="134"/>
    </location>
</feature>
<feature type="compositionally biased region" description="Basic residues" evidence="10">
    <location>
        <begin position="90"/>
        <end position="105"/>
    </location>
</feature>
<evidence type="ECO:0000256" key="6">
    <source>
        <dbReference type="ARBA" id="ARBA00022843"/>
    </source>
</evidence>
<dbReference type="InterPro" id="IPR018866">
    <property type="entry name" value="Znf-4CXXC_R1"/>
</dbReference>
<sequence>MKKLADVFAEDSESTESFDGFSDSELTDTDLGLYHEVHPDFYAMELEATSQPPAACQPFRMRIALRSSSFHFPENEDVGEEEDNITVKRGVKRPREAKKTKRGRRVKFEDKEMAVNQPCQTEEHGSSPAKNESDNFLAKREQNIKANKAMLAQLMADLQKMPGGAGLLKQQAGRRKTKGKGSRRFGPVEGESKRNPERASRRQTRSMGGIQDPSAHQETDVELSLEEELLEVRQAPRRHGTPRPNQSKPHIIRPVHDITKDELELVADNMTEKVYNSVSGSTCHQCRQKTVDTKTCCRSDNCRGIQGQFCGPCLRNRYGEDVREALLDPLSTPSAPQASTSMTDLASTTTPQTGSAPHAEAYATAVSAVNARAVALPASCSLWLSTTVSLTSTPISSASVKN</sequence>
<evidence type="ECO:0000256" key="4">
    <source>
        <dbReference type="ARBA" id="ARBA00022499"/>
    </source>
</evidence>
<keyword evidence="7" id="KW-0805">Transcription regulation</keyword>
<evidence type="ECO:0000256" key="7">
    <source>
        <dbReference type="ARBA" id="ARBA00023015"/>
    </source>
</evidence>
<evidence type="ECO:0000256" key="10">
    <source>
        <dbReference type="SAM" id="MobiDB-lite"/>
    </source>
</evidence>
<feature type="domain" description="Zinc-finger" evidence="11">
    <location>
        <begin position="275"/>
        <end position="328"/>
    </location>
</feature>
<keyword evidence="3" id="KW-0963">Cytoplasm</keyword>
<protein>
    <recommendedName>
        <fullName evidence="11">Zinc-finger domain-containing protein</fullName>
    </recommendedName>
</protein>
<comment type="subcellular location">
    <subcellularLocation>
        <location evidence="2">Cytoplasm</location>
    </subcellularLocation>
    <subcellularLocation>
        <location evidence="1">Nucleus</location>
    </subcellularLocation>
</comment>
<gene>
    <name evidence="12" type="ORF">XENOCAPTIV_016764</name>
</gene>
<evidence type="ECO:0000313" key="12">
    <source>
        <dbReference type="EMBL" id="MEQ2199915.1"/>
    </source>
</evidence>
<keyword evidence="4" id="KW-1017">Isopeptide bond</keyword>
<dbReference type="PANTHER" id="PTHR31169">
    <property type="entry name" value="OS05G0300700 PROTEIN"/>
    <property type="match status" value="1"/>
</dbReference>
<proteinExistence type="predicted"/>
<feature type="compositionally biased region" description="Polar residues" evidence="10">
    <location>
        <begin position="331"/>
        <end position="355"/>
    </location>
</feature>
<evidence type="ECO:0000313" key="13">
    <source>
        <dbReference type="Proteomes" id="UP001434883"/>
    </source>
</evidence>
<organism evidence="12 13">
    <name type="scientific">Xenoophorus captivus</name>
    <dbReference type="NCBI Taxonomy" id="1517983"/>
    <lineage>
        <taxon>Eukaryota</taxon>
        <taxon>Metazoa</taxon>
        <taxon>Chordata</taxon>
        <taxon>Craniata</taxon>
        <taxon>Vertebrata</taxon>
        <taxon>Euteleostomi</taxon>
        <taxon>Actinopterygii</taxon>
        <taxon>Neopterygii</taxon>
        <taxon>Teleostei</taxon>
        <taxon>Neoteleostei</taxon>
        <taxon>Acanthomorphata</taxon>
        <taxon>Ovalentaria</taxon>
        <taxon>Atherinomorphae</taxon>
        <taxon>Cyprinodontiformes</taxon>
        <taxon>Goodeidae</taxon>
        <taxon>Xenoophorus</taxon>
    </lineage>
</organism>
<keyword evidence="13" id="KW-1185">Reference proteome</keyword>
<keyword evidence="6" id="KW-0832">Ubl conjugation</keyword>
<name>A0ABV0QVR1_9TELE</name>
<dbReference type="InterPro" id="IPR040221">
    <property type="entry name" value="CDCA7/CDA7L"/>
</dbReference>
<keyword evidence="9" id="KW-0539">Nucleus</keyword>
<keyword evidence="5" id="KW-0597">Phosphoprotein</keyword>
<feature type="compositionally biased region" description="Basic residues" evidence="10">
    <location>
        <begin position="172"/>
        <end position="183"/>
    </location>
</feature>
<evidence type="ECO:0000256" key="9">
    <source>
        <dbReference type="ARBA" id="ARBA00023242"/>
    </source>
</evidence>
<evidence type="ECO:0000256" key="1">
    <source>
        <dbReference type="ARBA" id="ARBA00004123"/>
    </source>
</evidence>
<reference evidence="12 13" key="1">
    <citation type="submission" date="2021-06" db="EMBL/GenBank/DDBJ databases">
        <authorList>
            <person name="Palmer J.M."/>
        </authorList>
    </citation>
    <scope>NUCLEOTIDE SEQUENCE [LARGE SCALE GENOMIC DNA]</scope>
    <source>
        <strain evidence="12 13">XC_2019</strain>
        <tissue evidence="12">Muscle</tissue>
    </source>
</reference>
<feature type="region of interest" description="Disordered" evidence="10">
    <location>
        <begin position="90"/>
        <end position="134"/>
    </location>
</feature>
<comment type="caution">
    <text evidence="12">The sequence shown here is derived from an EMBL/GenBank/DDBJ whole genome shotgun (WGS) entry which is preliminary data.</text>
</comment>
<dbReference type="Proteomes" id="UP001434883">
    <property type="component" value="Unassembled WGS sequence"/>
</dbReference>
<evidence type="ECO:0000256" key="3">
    <source>
        <dbReference type="ARBA" id="ARBA00022490"/>
    </source>
</evidence>
<evidence type="ECO:0000256" key="5">
    <source>
        <dbReference type="ARBA" id="ARBA00022553"/>
    </source>
</evidence>
<evidence type="ECO:0000256" key="8">
    <source>
        <dbReference type="ARBA" id="ARBA00023163"/>
    </source>
</evidence>
<accession>A0ABV0QVR1</accession>
<evidence type="ECO:0000256" key="2">
    <source>
        <dbReference type="ARBA" id="ARBA00004496"/>
    </source>
</evidence>
<dbReference type="PANTHER" id="PTHR31169:SF24">
    <property type="entry name" value="CELL DIVISION CYCLE-ASSOCIATED PROTEIN 7"/>
    <property type="match status" value="1"/>
</dbReference>
<keyword evidence="8" id="KW-0804">Transcription</keyword>
<feature type="region of interest" description="Disordered" evidence="10">
    <location>
        <begin position="1"/>
        <end position="23"/>
    </location>
</feature>
<dbReference type="Pfam" id="PF10497">
    <property type="entry name" value="zf-4CXXC_R1"/>
    <property type="match status" value="1"/>
</dbReference>
<dbReference type="EMBL" id="JAHRIN010025556">
    <property type="protein sequence ID" value="MEQ2199915.1"/>
    <property type="molecule type" value="Genomic_DNA"/>
</dbReference>
<feature type="compositionally biased region" description="Basic and acidic residues" evidence="10">
    <location>
        <begin position="190"/>
        <end position="200"/>
    </location>
</feature>